<dbReference type="Proteomes" id="UP000358366">
    <property type="component" value="Unassembled WGS sequence"/>
</dbReference>
<evidence type="ECO:0000313" key="14">
    <source>
        <dbReference type="EMBL" id="VUX20127.1"/>
    </source>
</evidence>
<dbReference type="InterPro" id="IPR006171">
    <property type="entry name" value="TOPRIM_dom"/>
</dbReference>
<dbReference type="InterPro" id="IPR034144">
    <property type="entry name" value="TOPRIM_TopoIII"/>
</dbReference>
<dbReference type="InterPro" id="IPR003601">
    <property type="entry name" value="Topo_IA_2"/>
</dbReference>
<dbReference type="GO" id="GO:0006281">
    <property type="term" value="P:DNA repair"/>
    <property type="evidence" value="ECO:0007669"/>
    <property type="project" value="TreeGrafter"/>
</dbReference>
<dbReference type="InterPro" id="IPR003602">
    <property type="entry name" value="Topo_IA_DNA-bd_dom"/>
</dbReference>
<dbReference type="Gene3D" id="1.10.290.10">
    <property type="entry name" value="Topoisomerase I, domain 4"/>
    <property type="match status" value="1"/>
</dbReference>
<dbReference type="EMBL" id="CABHNI010000052">
    <property type="protein sequence ID" value="VUX20127.1"/>
    <property type="molecule type" value="Genomic_DNA"/>
</dbReference>
<dbReference type="SMART" id="SM00437">
    <property type="entry name" value="TOP1Ac"/>
    <property type="match status" value="1"/>
</dbReference>
<evidence type="ECO:0000256" key="3">
    <source>
        <dbReference type="ARBA" id="ARBA00012891"/>
    </source>
</evidence>
<evidence type="ECO:0000313" key="15">
    <source>
        <dbReference type="Proteomes" id="UP000358366"/>
    </source>
</evidence>
<evidence type="ECO:0000256" key="4">
    <source>
        <dbReference type="ARBA" id="ARBA00022723"/>
    </source>
</evidence>
<evidence type="ECO:0000256" key="5">
    <source>
        <dbReference type="ARBA" id="ARBA00022842"/>
    </source>
</evidence>
<evidence type="ECO:0000259" key="13">
    <source>
        <dbReference type="PROSITE" id="PS52039"/>
    </source>
</evidence>
<evidence type="ECO:0000256" key="6">
    <source>
        <dbReference type="ARBA" id="ARBA00023029"/>
    </source>
</evidence>
<accession>A0A564UKK2</accession>
<keyword evidence="4" id="KW-0479">Metal-binding</keyword>
<dbReference type="SUPFAM" id="SSF56712">
    <property type="entry name" value="Prokaryotic type I DNA topoisomerase"/>
    <property type="match status" value="1"/>
</dbReference>
<dbReference type="EC" id="5.6.2.1" evidence="3"/>
<evidence type="ECO:0000256" key="2">
    <source>
        <dbReference type="ARBA" id="ARBA00009446"/>
    </source>
</evidence>
<keyword evidence="5" id="KW-0460">Magnesium</keyword>
<dbReference type="PRINTS" id="PR00417">
    <property type="entry name" value="PRTPISMRASEI"/>
</dbReference>
<sequence length="716" mass="81283">MTGAARAVWLPFSVERIEKRMSKFLVIAEKPSVAQSYAKNLSAYKKEDGYLEGESCIISWCLGHLAEYAQPEEYDPKYEKWQFDDLPILPQVWKLKVSRDKKKQFDVLKSLMNRADVDYLVNGCDAGREGELIFQRVYDLAGCRKPVKRLWISSMEDTAIRTGFQTMKGAEEYRNICMAAVCRAQADWLIGMNGTRAYTTCYFKRLVVGRVQTPTLAMLAERQDKIEHFQKEAFYKVALTDGRLTVVSENIANEEAADLLASLCMDSEAVITQVKREQKKAFPPKLYDLTSLQREANRYFGYTAKKTLDMLQELYEEKLVTYPRTDSQFVTEDMRDTVEELVGKMPVLLPFLDYGQLGHNITRVINNAKVSDHHAILPTKEAVEKGISDLTADKKNLMMLVCQQLVQATGEEYQYEQTDITVKCQGHDFTARGKVPVQMGFKAAGNAFKNQCVKAKPEEETEKETSIPYGYEEGMTLSPAKAEKTVHFTSPPKPFNEDTLLAAMETAGNKDFDSETEKKGLGTPATRAGIIEKLVSSGYAVRKGKQILPSTEGRELVNVMPAYLKSAAMTAEWENQLLMMEKGQITDTQFMGEITSLVGKILSVCREIPETERRRFQKAREVIGKCPVCGSDVYEGKQNFYCSNRQCDFALWKENRFLGSMEKTLDKKMAVELLDKACTHVKGLYSRKKDIKFDADLLLTLEDGKPRFHLEFPKKK</sequence>
<dbReference type="InterPro" id="IPR013825">
    <property type="entry name" value="Topo_IA_cen_sub2"/>
</dbReference>
<dbReference type="InterPro" id="IPR000380">
    <property type="entry name" value="Topo_IA"/>
</dbReference>
<dbReference type="AlphaFoldDB" id="A0A564UKK2"/>
<evidence type="ECO:0000256" key="8">
    <source>
        <dbReference type="ARBA" id="ARBA00023235"/>
    </source>
</evidence>
<dbReference type="InterPro" id="IPR013824">
    <property type="entry name" value="Topo_IA_cen_sub1"/>
</dbReference>
<dbReference type="InterPro" id="IPR013826">
    <property type="entry name" value="Topo_IA_cen_sub3"/>
</dbReference>
<dbReference type="Pfam" id="PF01131">
    <property type="entry name" value="Topoisom_bac"/>
    <property type="match status" value="1"/>
</dbReference>
<dbReference type="PANTHER" id="PTHR11390">
    <property type="entry name" value="PROKARYOTIC DNA TOPOISOMERASE"/>
    <property type="match status" value="1"/>
</dbReference>
<evidence type="ECO:0000256" key="11">
    <source>
        <dbReference type="ARBA" id="ARBA00032235"/>
    </source>
</evidence>
<dbReference type="NCBIfam" id="TIGR01056">
    <property type="entry name" value="topB"/>
    <property type="match status" value="1"/>
</dbReference>
<dbReference type="GO" id="GO:0006265">
    <property type="term" value="P:DNA topological change"/>
    <property type="evidence" value="ECO:0007669"/>
    <property type="project" value="InterPro"/>
</dbReference>
<dbReference type="InterPro" id="IPR013497">
    <property type="entry name" value="Topo_IA_cen"/>
</dbReference>
<proteinExistence type="inferred from homology"/>
<comment type="similarity">
    <text evidence="2">Belongs to the type IA topoisomerase family.</text>
</comment>
<keyword evidence="8 14" id="KW-0413">Isomerase</keyword>
<dbReference type="InterPro" id="IPR023406">
    <property type="entry name" value="Topo_IA_AS"/>
</dbReference>
<dbReference type="SMART" id="SM00493">
    <property type="entry name" value="TOPRIM"/>
    <property type="match status" value="1"/>
</dbReference>
<dbReference type="InterPro" id="IPR023405">
    <property type="entry name" value="Topo_IA_core_domain"/>
</dbReference>
<name>A0A564UKK2_9FIRM</name>
<evidence type="ECO:0000256" key="7">
    <source>
        <dbReference type="ARBA" id="ARBA00023125"/>
    </source>
</evidence>
<dbReference type="InterPro" id="IPR005738">
    <property type="entry name" value="TopoIII"/>
</dbReference>
<reference evidence="14 15" key="1">
    <citation type="submission" date="2019-07" db="EMBL/GenBank/DDBJ databases">
        <authorList>
            <person name="Hibberd C M."/>
            <person name="Gehrig L. J."/>
            <person name="Chang H.-W."/>
            <person name="Venkatesh S."/>
        </authorList>
    </citation>
    <scope>NUCLEOTIDE SEQUENCE [LARGE SCALE GENOMIC DNA]</scope>
    <source>
        <strain evidence="14">Dorea_formicigenerans_SSTS_Bg7063</strain>
    </source>
</reference>
<dbReference type="PROSITE" id="PS00396">
    <property type="entry name" value="TOPO_IA_1"/>
    <property type="match status" value="1"/>
</dbReference>
<dbReference type="CDD" id="cd03362">
    <property type="entry name" value="TOPRIM_TopoIA_TopoIII"/>
    <property type="match status" value="1"/>
</dbReference>
<feature type="domain" description="Topo IA-type catalytic" evidence="13">
    <location>
        <begin position="173"/>
        <end position="602"/>
    </location>
</feature>
<dbReference type="NCBIfam" id="NF005829">
    <property type="entry name" value="PRK07726.1"/>
    <property type="match status" value="1"/>
</dbReference>
<dbReference type="GO" id="GO:0043597">
    <property type="term" value="C:cytoplasmic replication fork"/>
    <property type="evidence" value="ECO:0007669"/>
    <property type="project" value="TreeGrafter"/>
</dbReference>
<dbReference type="CDD" id="cd00186">
    <property type="entry name" value="TOP1Ac"/>
    <property type="match status" value="1"/>
</dbReference>
<organism evidence="14 15">
    <name type="scientific">Dorea formicigenerans</name>
    <dbReference type="NCBI Taxonomy" id="39486"/>
    <lineage>
        <taxon>Bacteria</taxon>
        <taxon>Bacillati</taxon>
        <taxon>Bacillota</taxon>
        <taxon>Clostridia</taxon>
        <taxon>Lachnospirales</taxon>
        <taxon>Lachnospiraceae</taxon>
        <taxon>Dorea</taxon>
    </lineage>
</organism>
<keyword evidence="6" id="KW-0799">Topoisomerase</keyword>
<evidence type="ECO:0000256" key="9">
    <source>
        <dbReference type="ARBA" id="ARBA00030003"/>
    </source>
</evidence>
<comment type="catalytic activity">
    <reaction evidence="1">
        <text>ATP-independent breakage of single-stranded DNA, followed by passage and rejoining.</text>
        <dbReference type="EC" id="5.6.2.1"/>
    </reaction>
</comment>
<dbReference type="Gene3D" id="2.70.20.10">
    <property type="entry name" value="Topoisomerase I, domain 3"/>
    <property type="match status" value="1"/>
</dbReference>
<dbReference type="GO" id="GO:0046872">
    <property type="term" value="F:metal ion binding"/>
    <property type="evidence" value="ECO:0007669"/>
    <property type="project" value="UniProtKB-KW"/>
</dbReference>
<evidence type="ECO:0000256" key="1">
    <source>
        <dbReference type="ARBA" id="ARBA00000213"/>
    </source>
</evidence>
<gene>
    <name evidence="14" type="primary">topB_4</name>
    <name evidence="14" type="ORF">DFSSTS7063_02759</name>
</gene>
<dbReference type="PROSITE" id="PS52039">
    <property type="entry name" value="TOPO_IA_2"/>
    <property type="match status" value="1"/>
</dbReference>
<dbReference type="Pfam" id="PF01751">
    <property type="entry name" value="Toprim"/>
    <property type="match status" value="1"/>
</dbReference>
<dbReference type="GO" id="GO:0003677">
    <property type="term" value="F:DNA binding"/>
    <property type="evidence" value="ECO:0007669"/>
    <property type="project" value="UniProtKB-KW"/>
</dbReference>
<dbReference type="Gene3D" id="3.40.50.140">
    <property type="match status" value="1"/>
</dbReference>
<dbReference type="GO" id="GO:0006310">
    <property type="term" value="P:DNA recombination"/>
    <property type="evidence" value="ECO:0007669"/>
    <property type="project" value="TreeGrafter"/>
</dbReference>
<dbReference type="GO" id="GO:0003917">
    <property type="term" value="F:DNA topoisomerase type I (single strand cut, ATP-independent) activity"/>
    <property type="evidence" value="ECO:0007669"/>
    <property type="project" value="UniProtKB-EC"/>
</dbReference>
<protein>
    <recommendedName>
        <fullName evidence="3">DNA topoisomerase</fullName>
        <ecNumber evidence="3">5.6.2.1</ecNumber>
    </recommendedName>
    <alternativeName>
        <fullName evidence="12">Omega-protein</fullName>
    </alternativeName>
    <alternativeName>
        <fullName evidence="11">Relaxing enzyme</fullName>
    </alternativeName>
    <alternativeName>
        <fullName evidence="9">Swivelase</fullName>
    </alternativeName>
    <alternativeName>
        <fullName evidence="10">Untwisting enzyme</fullName>
    </alternativeName>
</protein>
<dbReference type="SMART" id="SM00436">
    <property type="entry name" value="TOP1Bc"/>
    <property type="match status" value="1"/>
</dbReference>
<evidence type="ECO:0000256" key="10">
    <source>
        <dbReference type="ARBA" id="ARBA00031985"/>
    </source>
</evidence>
<dbReference type="Gene3D" id="1.10.460.10">
    <property type="entry name" value="Topoisomerase I, domain 2"/>
    <property type="match status" value="1"/>
</dbReference>
<keyword evidence="7" id="KW-0238">DNA-binding</keyword>
<dbReference type="PANTHER" id="PTHR11390:SF21">
    <property type="entry name" value="DNA TOPOISOMERASE 3-ALPHA"/>
    <property type="match status" value="1"/>
</dbReference>
<evidence type="ECO:0000256" key="12">
    <source>
        <dbReference type="ARBA" id="ARBA00032877"/>
    </source>
</evidence>